<proteinExistence type="predicted"/>
<dbReference type="OrthoDB" id="5351233at2759"/>
<name>B6QM74_TALMQ</name>
<dbReference type="GO" id="GO:0008180">
    <property type="term" value="C:COP9 signalosome"/>
    <property type="evidence" value="ECO:0007669"/>
    <property type="project" value="UniProtKB-KW"/>
</dbReference>
<dbReference type="InterPro" id="IPR033205">
    <property type="entry name" value="COP9_CSN8"/>
</dbReference>
<evidence type="ECO:0000256" key="2">
    <source>
        <dbReference type="ARBA" id="ARBA00004496"/>
    </source>
</evidence>
<dbReference type="VEuPathDB" id="FungiDB:PMAA_059800"/>
<dbReference type="Pfam" id="PF10075">
    <property type="entry name" value="CSN8_PSD8_EIF3K"/>
    <property type="match status" value="1"/>
</dbReference>
<dbReference type="PhylomeDB" id="B6QM74"/>
<dbReference type="InterPro" id="IPR033464">
    <property type="entry name" value="CSN8_PSD8_EIF3K"/>
</dbReference>
<dbReference type="PANTHER" id="PTHR13339">
    <property type="entry name" value="COP9 SIGNALOSOME COMPLEX SUBUNIT 8"/>
    <property type="match status" value="1"/>
</dbReference>
<evidence type="ECO:0000259" key="6">
    <source>
        <dbReference type="Pfam" id="PF10075"/>
    </source>
</evidence>
<evidence type="ECO:0000313" key="8">
    <source>
        <dbReference type="Proteomes" id="UP000001294"/>
    </source>
</evidence>
<evidence type="ECO:0000256" key="5">
    <source>
        <dbReference type="ARBA" id="ARBA00023242"/>
    </source>
</evidence>
<evidence type="ECO:0000256" key="3">
    <source>
        <dbReference type="ARBA" id="ARBA00022490"/>
    </source>
</evidence>
<keyword evidence="8" id="KW-1185">Reference proteome</keyword>
<feature type="domain" description="CSN8/PSMD8/EIF3K" evidence="6">
    <location>
        <begin position="52"/>
        <end position="182"/>
    </location>
</feature>
<keyword evidence="5" id="KW-0539">Nucleus</keyword>
<keyword evidence="3" id="KW-0963">Cytoplasm</keyword>
<gene>
    <name evidence="7" type="ORF">PMAA_059800</name>
</gene>
<dbReference type="GO" id="GO:0005737">
    <property type="term" value="C:cytoplasm"/>
    <property type="evidence" value="ECO:0007669"/>
    <property type="project" value="UniProtKB-SubCell"/>
</dbReference>
<dbReference type="Gene3D" id="1.25.40.990">
    <property type="match status" value="1"/>
</dbReference>
<dbReference type="EMBL" id="DS995903">
    <property type="protein sequence ID" value="EEA22201.1"/>
    <property type="molecule type" value="Genomic_DNA"/>
</dbReference>
<comment type="subcellular location">
    <subcellularLocation>
        <location evidence="2">Cytoplasm</location>
    </subcellularLocation>
    <subcellularLocation>
        <location evidence="1">Nucleus</location>
    </subcellularLocation>
</comment>
<dbReference type="HOGENOM" id="CLU_108986_0_0_1"/>
<reference evidence="8" key="1">
    <citation type="journal article" date="2015" name="Genome Announc.">
        <title>Genome sequence of the AIDS-associated pathogen Penicillium marneffei (ATCC18224) and its near taxonomic relative Talaromyces stipitatus (ATCC10500).</title>
        <authorList>
            <person name="Nierman W.C."/>
            <person name="Fedorova-Abrams N.D."/>
            <person name="Andrianopoulos A."/>
        </authorList>
    </citation>
    <scope>NUCLEOTIDE SEQUENCE [LARGE SCALE GENOMIC DNA]</scope>
    <source>
        <strain evidence="8">ATCC 18224 / CBS 334.59 / QM 7333</strain>
    </source>
</reference>
<dbReference type="Proteomes" id="UP000001294">
    <property type="component" value="Unassembled WGS sequence"/>
</dbReference>
<accession>B6QM74</accession>
<dbReference type="STRING" id="441960.B6QM74"/>
<protein>
    <submittedName>
        <fullName evidence="7">COP9 signalosome subunit 8 (CsnH), putative</fullName>
    </submittedName>
</protein>
<evidence type="ECO:0000256" key="4">
    <source>
        <dbReference type="ARBA" id="ARBA00022790"/>
    </source>
</evidence>
<organism evidence="7 8">
    <name type="scientific">Talaromyces marneffei (strain ATCC 18224 / CBS 334.59 / QM 7333)</name>
    <name type="common">Penicillium marneffei</name>
    <dbReference type="NCBI Taxonomy" id="441960"/>
    <lineage>
        <taxon>Eukaryota</taxon>
        <taxon>Fungi</taxon>
        <taxon>Dikarya</taxon>
        <taxon>Ascomycota</taxon>
        <taxon>Pezizomycotina</taxon>
        <taxon>Eurotiomycetes</taxon>
        <taxon>Eurotiomycetidae</taxon>
        <taxon>Eurotiales</taxon>
        <taxon>Trichocomaceae</taxon>
        <taxon>Talaromyces</taxon>
        <taxon>Talaromyces sect. Talaromyces</taxon>
    </lineage>
</organism>
<sequence length="213" mass="24226">MGTPLSLEQLQKVLTETPTNEALYDLLNPYEDEACQQFTPAGITGDATLLTVFYSSFLFSHLLIDEIQEARALTQRIPSTLIQNDPVIQHSIAVLRSIYQNKYSKTYALLRGQPWPKPVDIVVQRFDAYYTENSFRNISRIYESIRPEAAAEYLGLQKNAELIDTLVKRGWEWDSDKELFRPHVPDEHVKSGKSRQPLGQISRIVGLVSVQGS</sequence>
<keyword evidence="4" id="KW-0736">Signalosome</keyword>
<dbReference type="PANTHER" id="PTHR13339:SF0">
    <property type="entry name" value="COP9 SIGNALOSOME COMPLEX SUBUNIT 8"/>
    <property type="match status" value="1"/>
</dbReference>
<dbReference type="GO" id="GO:0010387">
    <property type="term" value="P:COP9 signalosome assembly"/>
    <property type="evidence" value="ECO:0007669"/>
    <property type="project" value="InterPro"/>
</dbReference>
<evidence type="ECO:0000313" key="7">
    <source>
        <dbReference type="EMBL" id="EEA22201.1"/>
    </source>
</evidence>
<dbReference type="AlphaFoldDB" id="B6QM74"/>
<dbReference type="GO" id="GO:0000338">
    <property type="term" value="P:protein deneddylation"/>
    <property type="evidence" value="ECO:0007669"/>
    <property type="project" value="InterPro"/>
</dbReference>
<evidence type="ECO:0000256" key="1">
    <source>
        <dbReference type="ARBA" id="ARBA00004123"/>
    </source>
</evidence>